<dbReference type="AlphaFoldDB" id="A0A8J2T2A3"/>
<dbReference type="Proteomes" id="UP000789595">
    <property type="component" value="Unassembled WGS sequence"/>
</dbReference>
<sequence>MLPPKIDATLTVAHARTIKEHRDAHHRASQDHRLAQERCEALEEENKELRAADVRRERALQDALKLLSVATRGKQEAQREATRHKREMRRAATRRMIARGPALPSAVQERLRVMQKRVEALETALHRKDRRCAFLERCLERCKGGASAIRAVEESDRAKRLAAELDAAMRKLDDRSALNPPPPPPTPPRRRRPVARTPTHESRNTLYVSPRKSARKSIEASRVLSPARTVPASPAALARRAALRPPSSPSESPRSVARTPPRALEEPSPAGMSLSLEEIAGL</sequence>
<proteinExistence type="predicted"/>
<organism evidence="2 3">
    <name type="scientific">Pelagomonas calceolata</name>
    <dbReference type="NCBI Taxonomy" id="35677"/>
    <lineage>
        <taxon>Eukaryota</taxon>
        <taxon>Sar</taxon>
        <taxon>Stramenopiles</taxon>
        <taxon>Ochrophyta</taxon>
        <taxon>Pelagophyceae</taxon>
        <taxon>Pelagomonadales</taxon>
        <taxon>Pelagomonadaceae</taxon>
        <taxon>Pelagomonas</taxon>
    </lineage>
</organism>
<reference evidence="2" key="1">
    <citation type="submission" date="2021-11" db="EMBL/GenBank/DDBJ databases">
        <authorList>
            <consortium name="Genoscope - CEA"/>
            <person name="William W."/>
        </authorList>
    </citation>
    <scope>NUCLEOTIDE SEQUENCE</scope>
</reference>
<keyword evidence="3" id="KW-1185">Reference proteome</keyword>
<name>A0A8J2T2A3_9STRA</name>
<protein>
    <recommendedName>
        <fullName evidence="4">Lebercilin domain-containing protein</fullName>
    </recommendedName>
</protein>
<accession>A0A8J2T2A3</accession>
<gene>
    <name evidence="2" type="ORF">PECAL_6P02940</name>
</gene>
<comment type="caution">
    <text evidence="2">The sequence shown here is derived from an EMBL/GenBank/DDBJ whole genome shotgun (WGS) entry which is preliminary data.</text>
</comment>
<feature type="compositionally biased region" description="Low complexity" evidence="1">
    <location>
        <begin position="231"/>
        <end position="255"/>
    </location>
</feature>
<evidence type="ECO:0000256" key="1">
    <source>
        <dbReference type="SAM" id="MobiDB-lite"/>
    </source>
</evidence>
<evidence type="ECO:0000313" key="3">
    <source>
        <dbReference type="Proteomes" id="UP000789595"/>
    </source>
</evidence>
<evidence type="ECO:0008006" key="4">
    <source>
        <dbReference type="Google" id="ProtNLM"/>
    </source>
</evidence>
<feature type="region of interest" description="Disordered" evidence="1">
    <location>
        <begin position="169"/>
        <end position="282"/>
    </location>
</feature>
<evidence type="ECO:0000313" key="2">
    <source>
        <dbReference type="EMBL" id="CAH0378698.1"/>
    </source>
</evidence>
<dbReference type="EMBL" id="CAKKNE010000006">
    <property type="protein sequence ID" value="CAH0378698.1"/>
    <property type="molecule type" value="Genomic_DNA"/>
</dbReference>